<evidence type="ECO:0000313" key="2">
    <source>
        <dbReference type="Proteomes" id="UP001060215"/>
    </source>
</evidence>
<comment type="caution">
    <text evidence="1">The sequence shown here is derived from an EMBL/GenBank/DDBJ whole genome shotgun (WGS) entry which is preliminary data.</text>
</comment>
<organism evidence="1 2">
    <name type="scientific">Camellia lanceoleosa</name>
    <dbReference type="NCBI Taxonomy" id="1840588"/>
    <lineage>
        <taxon>Eukaryota</taxon>
        <taxon>Viridiplantae</taxon>
        <taxon>Streptophyta</taxon>
        <taxon>Embryophyta</taxon>
        <taxon>Tracheophyta</taxon>
        <taxon>Spermatophyta</taxon>
        <taxon>Magnoliopsida</taxon>
        <taxon>eudicotyledons</taxon>
        <taxon>Gunneridae</taxon>
        <taxon>Pentapetalae</taxon>
        <taxon>asterids</taxon>
        <taxon>Ericales</taxon>
        <taxon>Theaceae</taxon>
        <taxon>Camellia</taxon>
    </lineage>
</organism>
<sequence>MIIHACVLLSSRRSRPRALPQDLSTCLFCAWLWTKHLCFCF</sequence>
<protein>
    <submittedName>
        <fullName evidence="1">Uncharacterized protein</fullName>
    </submittedName>
</protein>
<gene>
    <name evidence="1" type="ORF">LOK49_LG07G01351</name>
</gene>
<dbReference type="Proteomes" id="UP001060215">
    <property type="component" value="Chromosome 7"/>
</dbReference>
<evidence type="ECO:0000313" key="1">
    <source>
        <dbReference type="EMBL" id="KAI8006594.1"/>
    </source>
</evidence>
<reference evidence="1 2" key="1">
    <citation type="journal article" date="2022" name="Plant J.">
        <title>Chromosome-level genome of Camellia lanceoleosa provides a valuable resource for understanding genome evolution and self-incompatibility.</title>
        <authorList>
            <person name="Gong W."/>
            <person name="Xiao S."/>
            <person name="Wang L."/>
            <person name="Liao Z."/>
            <person name="Chang Y."/>
            <person name="Mo W."/>
            <person name="Hu G."/>
            <person name="Li W."/>
            <person name="Zhao G."/>
            <person name="Zhu H."/>
            <person name="Hu X."/>
            <person name="Ji K."/>
            <person name="Xiang X."/>
            <person name="Song Q."/>
            <person name="Yuan D."/>
            <person name="Jin S."/>
            <person name="Zhang L."/>
        </authorList>
    </citation>
    <scope>NUCLEOTIDE SEQUENCE [LARGE SCALE GENOMIC DNA]</scope>
    <source>
        <strain evidence="1">SQ_2022a</strain>
    </source>
</reference>
<dbReference type="EMBL" id="CM045764">
    <property type="protein sequence ID" value="KAI8006594.1"/>
    <property type="molecule type" value="Genomic_DNA"/>
</dbReference>
<keyword evidence="2" id="KW-1185">Reference proteome</keyword>
<name>A0ACC0H0U5_9ERIC</name>
<proteinExistence type="predicted"/>
<accession>A0ACC0H0U5</accession>